<protein>
    <submittedName>
        <fullName evidence="2">Pimeloyl-ACP methyl ester carboxylesterase</fullName>
    </submittedName>
</protein>
<evidence type="ECO:0000259" key="1">
    <source>
        <dbReference type="Pfam" id="PF00561"/>
    </source>
</evidence>
<dbReference type="PANTHER" id="PTHR43798">
    <property type="entry name" value="MONOACYLGLYCEROL LIPASE"/>
    <property type="match status" value="1"/>
</dbReference>
<name>A0A7W8VGQ8_9ACTN</name>
<organism evidence="2 3">
    <name type="scientific">Nocardiopsis composta</name>
    <dbReference type="NCBI Taxonomy" id="157465"/>
    <lineage>
        <taxon>Bacteria</taxon>
        <taxon>Bacillati</taxon>
        <taxon>Actinomycetota</taxon>
        <taxon>Actinomycetes</taxon>
        <taxon>Streptosporangiales</taxon>
        <taxon>Nocardiopsidaceae</taxon>
        <taxon>Nocardiopsis</taxon>
    </lineage>
</organism>
<dbReference type="GO" id="GO:0016020">
    <property type="term" value="C:membrane"/>
    <property type="evidence" value="ECO:0007669"/>
    <property type="project" value="TreeGrafter"/>
</dbReference>
<sequence>MPTVDVPLSTGDSSVHYLRTGTGPGLVLVHGTGATAEANWAPVIEAAADRFTVVAPDLSGSGATTDPGGPITVEDLTAQVLGAAGHAGLDRFHLAGHSLGAVVATAVAGTAPDRVLSLTAHAGWVRTDPHMAFQFDLWLRLMRTDPGLQARLLQATAMGEETLRSRTAADFEAAAAGFAALLGGAADGFVRQVEADIAVDVAALLPAITAPTLLISGTDDRIVPPRHQEEQARLIPHAELLRLPGGHGLPFEAPEAFTAAVLGHLDRRPARSR</sequence>
<keyword evidence="3" id="KW-1185">Reference proteome</keyword>
<evidence type="ECO:0000313" key="2">
    <source>
        <dbReference type="EMBL" id="MBB5435896.1"/>
    </source>
</evidence>
<accession>A0A7W8VGQ8</accession>
<dbReference type="InterPro" id="IPR050266">
    <property type="entry name" value="AB_hydrolase_sf"/>
</dbReference>
<dbReference type="Pfam" id="PF00561">
    <property type="entry name" value="Abhydrolase_1"/>
    <property type="match status" value="1"/>
</dbReference>
<dbReference type="SUPFAM" id="SSF53474">
    <property type="entry name" value="alpha/beta-Hydrolases"/>
    <property type="match status" value="1"/>
</dbReference>
<dbReference type="GO" id="GO:0047372">
    <property type="term" value="F:monoacylglycerol lipase activity"/>
    <property type="evidence" value="ECO:0007669"/>
    <property type="project" value="TreeGrafter"/>
</dbReference>
<reference evidence="2 3" key="1">
    <citation type="submission" date="2020-08" db="EMBL/GenBank/DDBJ databases">
        <title>Sequencing the genomes of 1000 actinobacteria strains.</title>
        <authorList>
            <person name="Klenk H.-P."/>
        </authorList>
    </citation>
    <scope>NUCLEOTIDE SEQUENCE [LARGE SCALE GENOMIC DNA]</scope>
    <source>
        <strain evidence="2 3">DSM 44551</strain>
    </source>
</reference>
<dbReference type="Gene3D" id="3.40.50.1820">
    <property type="entry name" value="alpha/beta hydrolase"/>
    <property type="match status" value="1"/>
</dbReference>
<dbReference type="GO" id="GO:0046464">
    <property type="term" value="P:acylglycerol catabolic process"/>
    <property type="evidence" value="ECO:0007669"/>
    <property type="project" value="TreeGrafter"/>
</dbReference>
<dbReference type="Proteomes" id="UP000572635">
    <property type="component" value="Unassembled WGS sequence"/>
</dbReference>
<gene>
    <name evidence="2" type="ORF">HDA36_006044</name>
</gene>
<dbReference type="EMBL" id="JACHDB010000002">
    <property type="protein sequence ID" value="MBB5435896.1"/>
    <property type="molecule type" value="Genomic_DNA"/>
</dbReference>
<comment type="caution">
    <text evidence="2">The sequence shown here is derived from an EMBL/GenBank/DDBJ whole genome shotgun (WGS) entry which is preliminary data.</text>
</comment>
<proteinExistence type="predicted"/>
<dbReference type="InterPro" id="IPR029058">
    <property type="entry name" value="AB_hydrolase_fold"/>
</dbReference>
<dbReference type="PANTHER" id="PTHR43798:SF33">
    <property type="entry name" value="HYDROLASE, PUTATIVE (AFU_ORTHOLOGUE AFUA_2G14860)-RELATED"/>
    <property type="match status" value="1"/>
</dbReference>
<dbReference type="PRINTS" id="PR00111">
    <property type="entry name" value="ABHYDROLASE"/>
</dbReference>
<feature type="domain" description="AB hydrolase-1" evidence="1">
    <location>
        <begin position="26"/>
        <end position="254"/>
    </location>
</feature>
<evidence type="ECO:0000313" key="3">
    <source>
        <dbReference type="Proteomes" id="UP000572635"/>
    </source>
</evidence>
<dbReference type="RefSeq" id="WP_184399070.1">
    <property type="nucleotide sequence ID" value="NZ_BAAAJD010000062.1"/>
</dbReference>
<dbReference type="AlphaFoldDB" id="A0A7W8VGQ8"/>
<dbReference type="InterPro" id="IPR000073">
    <property type="entry name" value="AB_hydrolase_1"/>
</dbReference>